<proteinExistence type="predicted"/>
<protein>
    <submittedName>
        <fullName evidence="2">Cyclodeaminase/cyclohydrolase family protein</fullName>
    </submittedName>
</protein>
<feature type="domain" description="Cyclodeaminase/cyclohydrolase" evidence="1">
    <location>
        <begin position="6"/>
        <end position="181"/>
    </location>
</feature>
<gene>
    <name evidence="2" type="ORF">FYJ50_05835</name>
</gene>
<dbReference type="InterPro" id="IPR036178">
    <property type="entry name" value="Formintransfe-cycloase-like_sf"/>
</dbReference>
<dbReference type="AlphaFoldDB" id="A0A7X2N346"/>
<comment type="caution">
    <text evidence="2">The sequence shown here is derived from an EMBL/GenBank/DDBJ whole genome shotgun (WGS) entry which is preliminary data.</text>
</comment>
<accession>A0A7X2N346</accession>
<reference evidence="2 3" key="1">
    <citation type="submission" date="2019-08" db="EMBL/GenBank/DDBJ databases">
        <title>In-depth cultivation of the pig gut microbiome towards novel bacterial diversity and tailored functional studies.</title>
        <authorList>
            <person name="Wylensek D."/>
            <person name="Hitch T.C.A."/>
            <person name="Clavel T."/>
        </authorList>
    </citation>
    <scope>NUCLEOTIDE SEQUENCE [LARGE SCALE GENOMIC DNA]</scope>
    <source>
        <strain evidence="2 3">LKV-178-WT-2G</strain>
    </source>
</reference>
<keyword evidence="2" id="KW-0378">Hydrolase</keyword>
<evidence type="ECO:0000259" key="1">
    <source>
        <dbReference type="Pfam" id="PF04961"/>
    </source>
</evidence>
<evidence type="ECO:0000313" key="3">
    <source>
        <dbReference type="Proteomes" id="UP000470082"/>
    </source>
</evidence>
<dbReference type="GO" id="GO:0016787">
    <property type="term" value="F:hydrolase activity"/>
    <property type="evidence" value="ECO:0007669"/>
    <property type="project" value="UniProtKB-KW"/>
</dbReference>
<dbReference type="Proteomes" id="UP000470082">
    <property type="component" value="Unassembled WGS sequence"/>
</dbReference>
<dbReference type="RefSeq" id="WP_154460154.1">
    <property type="nucleotide sequence ID" value="NZ_VUMM01000009.1"/>
</dbReference>
<dbReference type="SUPFAM" id="SSF101262">
    <property type="entry name" value="Methenyltetrahydrofolate cyclohydrolase-like"/>
    <property type="match status" value="1"/>
</dbReference>
<evidence type="ECO:0000313" key="2">
    <source>
        <dbReference type="EMBL" id="MSS01617.1"/>
    </source>
</evidence>
<dbReference type="EMBL" id="VUMM01000009">
    <property type="protein sequence ID" value="MSS01617.1"/>
    <property type="molecule type" value="Genomic_DNA"/>
</dbReference>
<dbReference type="Gene3D" id="1.20.120.680">
    <property type="entry name" value="Formiminotetrahydrofolate cyclodeaminase monomer, up-and-down helical bundle"/>
    <property type="match status" value="1"/>
</dbReference>
<sequence length="202" mass="22091">MLEMKINEFTEELSCSKATPGGGGASALAGALSASLGSMVGNLTVNKKKYAHVKEQIESCLEKSESLRKVLLEDIQKDALAFEPLSKAYGIPKEDKNREEILEQCLKQAALAPFEMIKHIGQVIDVLEIYAEIGSKLAISDAATAASIAYGALKGAAINVYVNTHLMKEKDYASQLEEQVQSYLDLYCQKALRIYDSVLERI</sequence>
<dbReference type="Pfam" id="PF04961">
    <property type="entry name" value="FTCD_C"/>
    <property type="match status" value="1"/>
</dbReference>
<organism evidence="2 3">
    <name type="scientific">Floccifex porci</name>
    <dbReference type="NCBI Taxonomy" id="2606629"/>
    <lineage>
        <taxon>Bacteria</taxon>
        <taxon>Bacillati</taxon>
        <taxon>Bacillota</taxon>
        <taxon>Erysipelotrichia</taxon>
        <taxon>Erysipelotrichales</taxon>
        <taxon>Erysipelotrichaceae</taxon>
        <taxon>Floccifex</taxon>
    </lineage>
</organism>
<name>A0A7X2N346_9FIRM</name>
<keyword evidence="3" id="KW-1185">Reference proteome</keyword>
<dbReference type="InterPro" id="IPR007044">
    <property type="entry name" value="Cyclodeamin/CycHdrlase"/>
</dbReference>